<accession>A0ABS9VIG2</accession>
<feature type="transmembrane region" description="Helical" evidence="1">
    <location>
        <begin position="170"/>
        <end position="196"/>
    </location>
</feature>
<feature type="transmembrane region" description="Helical" evidence="1">
    <location>
        <begin position="263"/>
        <end position="283"/>
    </location>
</feature>
<keyword evidence="1" id="KW-1133">Transmembrane helix</keyword>
<feature type="transmembrane region" description="Helical" evidence="1">
    <location>
        <begin position="295"/>
        <end position="315"/>
    </location>
</feature>
<reference evidence="2 3" key="1">
    <citation type="submission" date="2022-03" db="EMBL/GenBank/DDBJ databases">
        <authorList>
            <person name="Jo J.-H."/>
            <person name="Im W.-T."/>
        </authorList>
    </citation>
    <scope>NUCLEOTIDE SEQUENCE [LARGE SCALE GENOMIC DNA]</scope>
    <source>
        <strain evidence="2 3">SM33</strain>
    </source>
</reference>
<keyword evidence="3" id="KW-1185">Reference proteome</keyword>
<dbReference type="RefSeq" id="WP_241445333.1">
    <property type="nucleotide sequence ID" value="NZ_JAKZHW010000001.1"/>
</dbReference>
<gene>
    <name evidence="2" type="ORF">LZ016_01365</name>
</gene>
<evidence type="ECO:0000313" key="3">
    <source>
        <dbReference type="Proteomes" id="UP001203058"/>
    </source>
</evidence>
<evidence type="ECO:0000313" key="2">
    <source>
        <dbReference type="EMBL" id="MCH8614757.1"/>
    </source>
</evidence>
<evidence type="ECO:0000256" key="1">
    <source>
        <dbReference type="SAM" id="Phobius"/>
    </source>
</evidence>
<organism evidence="2 3">
    <name type="scientific">Sphingomonas telluris</name>
    <dbReference type="NCBI Taxonomy" id="2907998"/>
    <lineage>
        <taxon>Bacteria</taxon>
        <taxon>Pseudomonadati</taxon>
        <taxon>Pseudomonadota</taxon>
        <taxon>Alphaproteobacteria</taxon>
        <taxon>Sphingomonadales</taxon>
        <taxon>Sphingomonadaceae</taxon>
        <taxon>Sphingomonas</taxon>
    </lineage>
</organism>
<dbReference type="Proteomes" id="UP001203058">
    <property type="component" value="Unassembled WGS sequence"/>
</dbReference>
<feature type="transmembrane region" description="Helical" evidence="1">
    <location>
        <begin position="321"/>
        <end position="337"/>
    </location>
</feature>
<dbReference type="EMBL" id="JAKZHW010000001">
    <property type="protein sequence ID" value="MCH8614757.1"/>
    <property type="molecule type" value="Genomic_DNA"/>
</dbReference>
<proteinExistence type="predicted"/>
<feature type="transmembrane region" description="Helical" evidence="1">
    <location>
        <begin position="136"/>
        <end position="158"/>
    </location>
</feature>
<feature type="transmembrane region" description="Helical" evidence="1">
    <location>
        <begin position="67"/>
        <end position="89"/>
    </location>
</feature>
<feature type="transmembrane region" description="Helical" evidence="1">
    <location>
        <begin position="344"/>
        <end position="367"/>
    </location>
</feature>
<comment type="caution">
    <text evidence="2">The sequence shown here is derived from an EMBL/GenBank/DDBJ whole genome shotgun (WGS) entry which is preliminary data.</text>
</comment>
<feature type="transmembrane region" description="Helical" evidence="1">
    <location>
        <begin position="96"/>
        <end position="116"/>
    </location>
</feature>
<sequence length="527" mass="58330">MIAGVSSFGTGRWWEGPTFLFTLALLSVVPLLWPEVAPLVDLPGHIGRYRVELDLHSSADLQRYYDFHWTLIGNLGIDLLVVGLAPIFGLELAVKLIVAFIPVLTVFGIFAVGRELHGRVPPTALFAVPFVYGFPFNYGFTNFALSIGLAFLAFALWLRLSKLGKLRLRAIIFAPISCVLWIVHVFGWGFLGLLAFGAEVVRQRDEGLSWAAAMRGSVLQSLPLSLPFAMMILWRTGEVAGDTTTYLLTWKLLTVASALRDRWLVWDAVSVAVALVVISAAMFDPKLEFSRRMTIPTIALAVTFVALPYKLFGSAHADMRLVPYVIIVAIVAIRFRTQDAKAEALVASLGLVFIACRLIGNTISFSIADAELRRSSQGLQLVRPGSAVLTLASAACDEPWALPRHWHWGALVISRRFGFSNDQWDLPGAQLLSIKYGKAVPFEDVSSALVFSPSCTARLNHERRASNEAARTTQESLDQFPRRAFQYVWLIKPLRGTFVAPSDLRVIWDSPESILYQVTATSQPRKT</sequence>
<keyword evidence="1" id="KW-0472">Membrane</keyword>
<protein>
    <submittedName>
        <fullName evidence="2">Uncharacterized protein</fullName>
    </submittedName>
</protein>
<keyword evidence="1" id="KW-0812">Transmembrane</keyword>
<feature type="transmembrane region" description="Helical" evidence="1">
    <location>
        <begin position="12"/>
        <end position="33"/>
    </location>
</feature>
<name>A0ABS9VIG2_9SPHN</name>